<evidence type="ECO:0000313" key="3">
    <source>
        <dbReference type="Proteomes" id="UP000515728"/>
    </source>
</evidence>
<dbReference type="SMART" id="SM00347">
    <property type="entry name" value="HTH_MARR"/>
    <property type="match status" value="1"/>
</dbReference>
<dbReference type="InterPro" id="IPR036390">
    <property type="entry name" value="WH_DNA-bd_sf"/>
</dbReference>
<dbReference type="GO" id="GO:0006950">
    <property type="term" value="P:response to stress"/>
    <property type="evidence" value="ECO:0007669"/>
    <property type="project" value="TreeGrafter"/>
</dbReference>
<evidence type="ECO:0000259" key="1">
    <source>
        <dbReference type="PROSITE" id="PS50995"/>
    </source>
</evidence>
<reference evidence="2 3" key="1">
    <citation type="submission" date="2020-08" db="EMBL/GenBank/DDBJ databases">
        <authorList>
            <person name="Mo P."/>
        </authorList>
    </citation>
    <scope>NUCLEOTIDE SEQUENCE [LARGE SCALE GENOMIC DNA]</scope>
    <source>
        <strain evidence="2 3">CGMCC 4.1532</strain>
    </source>
</reference>
<proteinExistence type="predicted"/>
<dbReference type="PROSITE" id="PS50995">
    <property type="entry name" value="HTH_MARR_2"/>
    <property type="match status" value="1"/>
</dbReference>
<dbReference type="KEGG" id="ppel:H6H00_08440"/>
<keyword evidence="3" id="KW-1185">Reference proteome</keyword>
<name>A0A7G7MMB8_9PSEU</name>
<accession>A0A7G7MMB8</accession>
<dbReference type="Gene3D" id="1.10.10.10">
    <property type="entry name" value="Winged helix-like DNA-binding domain superfamily/Winged helix DNA-binding domain"/>
    <property type="match status" value="1"/>
</dbReference>
<dbReference type="GO" id="GO:0003700">
    <property type="term" value="F:DNA-binding transcription factor activity"/>
    <property type="evidence" value="ECO:0007669"/>
    <property type="project" value="InterPro"/>
</dbReference>
<dbReference type="InterPro" id="IPR039422">
    <property type="entry name" value="MarR/SlyA-like"/>
</dbReference>
<sequence>MPDLRRLFDDLVRVEILLWEAVDRRLRDELDLPLGRVEVLRVVATTDPCRIADVVSAVGISVGAASKLVDRLEAAQLCVRRPHPGDRRSSLLIVTRTGRQVHERAERVVSEELATRLDDLTAYSQRQLAISLRGVREHLSG</sequence>
<dbReference type="InterPro" id="IPR000835">
    <property type="entry name" value="HTH_MarR-typ"/>
</dbReference>
<gene>
    <name evidence="2" type="ORF">H6H00_08440</name>
</gene>
<protein>
    <submittedName>
        <fullName evidence="2">MarR family transcriptional regulator</fullName>
    </submittedName>
</protein>
<feature type="domain" description="HTH marR-type" evidence="1">
    <location>
        <begin position="4"/>
        <end position="137"/>
    </location>
</feature>
<dbReference type="PANTHER" id="PTHR33164">
    <property type="entry name" value="TRANSCRIPTIONAL REGULATOR, MARR FAMILY"/>
    <property type="match status" value="1"/>
</dbReference>
<dbReference type="Pfam" id="PF01047">
    <property type="entry name" value="MarR"/>
    <property type="match status" value="1"/>
</dbReference>
<evidence type="ECO:0000313" key="2">
    <source>
        <dbReference type="EMBL" id="QNG53929.1"/>
    </source>
</evidence>
<dbReference type="InterPro" id="IPR036388">
    <property type="entry name" value="WH-like_DNA-bd_sf"/>
</dbReference>
<dbReference type="RefSeq" id="WP_185720754.1">
    <property type="nucleotide sequence ID" value="NZ_BAAAWI010000001.1"/>
</dbReference>
<dbReference type="PANTHER" id="PTHR33164:SF94">
    <property type="entry name" value="TRANSCRIPTIONAL REGULATORY PROTEIN-RELATED"/>
    <property type="match status" value="1"/>
</dbReference>
<dbReference type="SUPFAM" id="SSF46785">
    <property type="entry name" value="Winged helix' DNA-binding domain"/>
    <property type="match status" value="1"/>
</dbReference>
<organism evidence="2 3">
    <name type="scientific">Pseudonocardia petroleophila</name>
    <dbReference type="NCBI Taxonomy" id="37331"/>
    <lineage>
        <taxon>Bacteria</taxon>
        <taxon>Bacillati</taxon>
        <taxon>Actinomycetota</taxon>
        <taxon>Actinomycetes</taxon>
        <taxon>Pseudonocardiales</taxon>
        <taxon>Pseudonocardiaceae</taxon>
        <taxon>Pseudonocardia</taxon>
    </lineage>
</organism>
<dbReference type="AlphaFoldDB" id="A0A7G7MMB8"/>
<dbReference type="EMBL" id="CP060131">
    <property type="protein sequence ID" value="QNG53929.1"/>
    <property type="molecule type" value="Genomic_DNA"/>
</dbReference>
<dbReference type="Proteomes" id="UP000515728">
    <property type="component" value="Chromosome"/>
</dbReference>